<accession>A0ABD5F7Y8</accession>
<dbReference type="AlphaFoldDB" id="A0ABD5F7Y8"/>
<dbReference type="InterPro" id="IPR021530">
    <property type="entry name" value="AllH-like"/>
</dbReference>
<protein>
    <submittedName>
        <fullName evidence="1">DUF2877 domain-containing protein</fullName>
    </submittedName>
</protein>
<dbReference type="EMBL" id="JARPWY010000020">
    <property type="protein sequence ID" value="MDT2514402.1"/>
    <property type="molecule type" value="Genomic_DNA"/>
</dbReference>
<dbReference type="RefSeq" id="WP_311872205.1">
    <property type="nucleotide sequence ID" value="NZ_JARPVY010000015.1"/>
</dbReference>
<evidence type="ECO:0000313" key="1">
    <source>
        <dbReference type="EMBL" id="MDT2514402.1"/>
    </source>
</evidence>
<organism evidence="1 2">
    <name type="scientific">Enterococcus avium</name>
    <name type="common">Streptococcus avium</name>
    <dbReference type="NCBI Taxonomy" id="33945"/>
    <lineage>
        <taxon>Bacteria</taxon>
        <taxon>Bacillati</taxon>
        <taxon>Bacillota</taxon>
        <taxon>Bacilli</taxon>
        <taxon>Lactobacillales</taxon>
        <taxon>Enterococcaceae</taxon>
        <taxon>Enterococcus</taxon>
    </lineage>
</organism>
<dbReference type="Proteomes" id="UP001264335">
    <property type="component" value="Unassembled WGS sequence"/>
</dbReference>
<dbReference type="Pfam" id="PF11392">
    <property type="entry name" value="AllH"/>
    <property type="match status" value="1"/>
</dbReference>
<sequence>MKSFLISTYLMSLDCFGKIGRVHSVFEHSFNFIVEGKLIHVTDARDYLSSFGIRMSPEDFQELRAFAKVGSVVKLTDVSLSIYDSQGIKKMTFGTIERVSLRLIPCRYDEKVLLHFRQQLEQYNLMEHLGIDIGQRGQVYFERMIRPKSCDQEWQELVNFFIGRGKGLTPSGDDLLLGYLFILKLFQVLEIEQLEFALSRSLSATTIVSQNYLQTLLEGFASLPLIELNRWLLNPEGKKLEQVIASILSFGHTSGKDTAFGMLLGVQRLLSKNIVFNNVS</sequence>
<comment type="caution">
    <text evidence="1">The sequence shown here is derived from an EMBL/GenBank/DDBJ whole genome shotgun (WGS) entry which is preliminary data.</text>
</comment>
<reference evidence="1 2" key="1">
    <citation type="submission" date="2023-03" db="EMBL/GenBank/DDBJ databases">
        <authorList>
            <person name="Shen W."/>
            <person name="Cai J."/>
        </authorList>
    </citation>
    <scope>NUCLEOTIDE SEQUENCE [LARGE SCALE GENOMIC DNA]</scope>
    <source>
        <strain evidence="1 2">Y2</strain>
    </source>
</reference>
<gene>
    <name evidence="1" type="ORF">P7D79_09175</name>
</gene>
<proteinExistence type="predicted"/>
<name>A0ABD5F7Y8_ENTAV</name>
<evidence type="ECO:0000313" key="2">
    <source>
        <dbReference type="Proteomes" id="UP001264335"/>
    </source>
</evidence>